<evidence type="ECO:0000256" key="14">
    <source>
        <dbReference type="SAM" id="Phobius"/>
    </source>
</evidence>
<evidence type="ECO:0000256" key="6">
    <source>
        <dbReference type="ARBA" id="ARBA00022676"/>
    </source>
</evidence>
<organism evidence="16 17">
    <name type="scientific">Rhynchospora breviuscula</name>
    <dbReference type="NCBI Taxonomy" id="2022672"/>
    <lineage>
        <taxon>Eukaryota</taxon>
        <taxon>Viridiplantae</taxon>
        <taxon>Streptophyta</taxon>
        <taxon>Embryophyta</taxon>
        <taxon>Tracheophyta</taxon>
        <taxon>Spermatophyta</taxon>
        <taxon>Magnoliopsida</taxon>
        <taxon>Liliopsida</taxon>
        <taxon>Poales</taxon>
        <taxon>Cyperaceae</taxon>
        <taxon>Cyperoideae</taxon>
        <taxon>Rhynchosporeae</taxon>
        <taxon>Rhynchospora</taxon>
    </lineage>
</organism>
<evidence type="ECO:0000313" key="16">
    <source>
        <dbReference type="EMBL" id="KAJ1690306.1"/>
    </source>
</evidence>
<comment type="function">
    <text evidence="12">Dol-P-Glc:Glc(2)Man(9)GlcNAc(2)-PP-Dol alpha-1,2-glucosyltransferase that operates in the biosynthetic pathway of dolichol-linked oligosaccharides, the glycan precursors employed in protein asparagine (N)-glycosylation. The assembly of dolichol-linked oligosaccharides begins on the cytosolic side of the endoplasmic reticulum membrane and finishes in its lumen. The sequential addition of sugars to dolichol pyrophosphate produces dolichol-linked oligosaccharides containing fourteen sugars, including two GlcNAcs, nine mannoses and three glucoses. Once assembled, the oligosaccharide is transferred from the lipid to nascent proteins by oligosaccharyltransferases. In the lumen of the endoplasmic reticulum, adds the third and last glucose residue from dolichyl phosphate glucose (Dol-P-Glc) onto the lipid-linked oligosaccharide intermediate Glc(2)Man(9)GlcNAc(2)-PP-Dol to produce Glc(3)Man(9)GlcNAc(2)-PP-Dol.</text>
</comment>
<comment type="subcellular location">
    <subcellularLocation>
        <location evidence="1">Endoplasmic reticulum membrane</location>
        <topology evidence="1">Multi-pass membrane protein</topology>
    </subcellularLocation>
</comment>
<dbReference type="PANTHER" id="PTHR12989:SF10">
    <property type="entry name" value="DOL-P-GLC:GLC(2)MAN(9)GLCNAC(2)-PP-DOL ALPHA-1,2-GLUCOSYLTRANSFERASE-RELATED"/>
    <property type="match status" value="1"/>
</dbReference>
<dbReference type="Pfam" id="PF04922">
    <property type="entry name" value="DIE2_ALG10"/>
    <property type="match status" value="1"/>
</dbReference>
<keyword evidence="11 14" id="KW-0472">Membrane</keyword>
<feature type="signal peptide" evidence="15">
    <location>
        <begin position="1"/>
        <end position="26"/>
    </location>
</feature>
<comment type="catalytic activity">
    <reaction evidence="13">
        <text>an alpha-D-Glc-(1-&gt;3)-alpha-D-Glc-(1-&gt;3)-alpha-D-Man-(1-&gt;2)-alpha-D-Man-(1-&gt;2)-alpha-D-Man-(1-&gt;3)-[alpha-D-Man-(1-&gt;2)-alpha-D-Man-(1-&gt;3)-[alpha-D-Man-(1-&gt;2)-alpha-D-Man-(1-&gt;6)]-alpha-D-Man-(1-&gt;6)]-beta-D-Man-(1-&gt;4)-beta-D-GlcNAc-(1-&gt;4)-alpha-D-GlcNAc-diphospho-di-trans,poly-cis-dolichol + a di-trans,poly-cis-dolichyl beta-D-glucosyl phosphate = a alpha-D-Glc-(1-&gt;2)-alpha-D-Glc-(1-&gt;3)-alpha-D-Glc-(1-&gt;3)-alpha-D-Man-(1-&gt;2)-alpha-D-Man-(1-&gt;2)-alpha-D-Man-(1-&gt;3)-[alpha-D-Man-(1-&gt;2)-alpha-D-Man-(1-&gt;3)-[alpha-D-Man-(1-&gt;2)-alpha-D-Man-(1-&gt;6)]-alpha-D-Man-(1-&gt;6)]-beta-D-Man-(1-&gt;4)-beta-D-GlcNAc-(1-&gt;4)-alpha-D-GlcNAc-diphospho-di-trans,poly-cis-dolichol + a di-trans,poly-cis-dolichyl phosphate + H(+)</text>
        <dbReference type="Rhea" id="RHEA:29543"/>
        <dbReference type="Rhea" id="RHEA-COMP:19498"/>
        <dbReference type="Rhea" id="RHEA-COMP:19502"/>
        <dbReference type="Rhea" id="RHEA-COMP:19512"/>
        <dbReference type="Rhea" id="RHEA-COMP:19522"/>
        <dbReference type="ChEBI" id="CHEBI:15378"/>
        <dbReference type="ChEBI" id="CHEBI:57525"/>
        <dbReference type="ChEBI" id="CHEBI:57683"/>
        <dbReference type="ChEBI" id="CHEBI:132522"/>
        <dbReference type="ChEBI" id="CHEBI:132523"/>
        <dbReference type="EC" id="2.4.1.256"/>
    </reaction>
    <physiologicalReaction direction="left-to-right" evidence="13">
        <dbReference type="Rhea" id="RHEA:29544"/>
    </physiologicalReaction>
</comment>
<dbReference type="EMBL" id="JAMQYH010000004">
    <property type="protein sequence ID" value="KAJ1690306.1"/>
    <property type="molecule type" value="Genomic_DNA"/>
</dbReference>
<evidence type="ECO:0000256" key="12">
    <source>
        <dbReference type="ARBA" id="ARBA00044727"/>
    </source>
</evidence>
<proteinExistence type="inferred from homology"/>
<dbReference type="GO" id="GO:0005789">
    <property type="term" value="C:endoplasmic reticulum membrane"/>
    <property type="evidence" value="ECO:0007669"/>
    <property type="project" value="UniProtKB-SubCell"/>
</dbReference>
<dbReference type="Proteomes" id="UP001151287">
    <property type="component" value="Unassembled WGS sequence"/>
</dbReference>
<sequence length="534" mass="61165">MGRLVTAVAVSLWAIPISILVNRIVPQPYMDEIFHIPQAQQYCKGNFRSWDPMITTPPGLYGLSLAYIASLFPGKCLFNLPDLCTIPILRSTNVVLAILCSILVRDIVMHLRPGMKEGKATCYAILVALYPLHWFFTFLYYTDVASLAAVLATYLACLKKRFWFSAMFGAVAVLCRQTNVIWVLFVSVNGAICYVDDLYAKEHPFRDNYDFQMEKDKHVPTEKQMKVFPPNLRKRQKHITATSEVLSSNSRERLLDHSPGLIGDIIAICKKFWYVKWRVLIAFSPFAFVLAAFVAFVFLNNGIVLGNFFFLMLFIDVYEKSSELMMPLYYMAGAKEAHVVSPHFAQVLYFGLASAAATFPIHFSPSQVVQLFHLSAKNGSRSILLISVAFCLSAIWVKYFSIAHPYLLADNRHYTFYIWRRLIQAHWSMKYALVPLYVYSWFSILTTLGKEQKRIWVLSFCISVALVLVPAPLIEFRYFTIPLVLLIIHSPIMSERNLLLLSFVYAGVNALTIGLFLFRPFHWAHEPGTQRFIW</sequence>
<evidence type="ECO:0000256" key="8">
    <source>
        <dbReference type="ARBA" id="ARBA00022692"/>
    </source>
</evidence>
<keyword evidence="15" id="KW-0732">Signal</keyword>
<dbReference type="OrthoDB" id="4769at2759"/>
<evidence type="ECO:0000256" key="5">
    <source>
        <dbReference type="ARBA" id="ARBA00018512"/>
    </source>
</evidence>
<feature type="transmembrane region" description="Helical" evidence="14">
    <location>
        <begin position="162"/>
        <end position="185"/>
    </location>
</feature>
<feature type="transmembrane region" description="Helical" evidence="14">
    <location>
        <begin position="88"/>
        <end position="108"/>
    </location>
</feature>
<feature type="transmembrane region" description="Helical" evidence="14">
    <location>
        <begin position="383"/>
        <end position="408"/>
    </location>
</feature>
<comment type="caution">
    <text evidence="16">The sequence shown here is derived from an EMBL/GenBank/DDBJ whole genome shotgun (WGS) entry which is preliminary data.</text>
</comment>
<evidence type="ECO:0000313" key="17">
    <source>
        <dbReference type="Proteomes" id="UP001151287"/>
    </source>
</evidence>
<feature type="transmembrane region" description="Helical" evidence="14">
    <location>
        <begin position="277"/>
        <end position="296"/>
    </location>
</feature>
<evidence type="ECO:0000256" key="4">
    <source>
        <dbReference type="ARBA" id="ARBA00011967"/>
    </source>
</evidence>
<feature type="transmembrane region" description="Helical" evidence="14">
    <location>
        <begin position="120"/>
        <end position="142"/>
    </location>
</feature>
<dbReference type="InterPro" id="IPR016900">
    <property type="entry name" value="Alg10"/>
</dbReference>
<evidence type="ECO:0000256" key="9">
    <source>
        <dbReference type="ARBA" id="ARBA00022824"/>
    </source>
</evidence>
<evidence type="ECO:0000256" key="1">
    <source>
        <dbReference type="ARBA" id="ARBA00004477"/>
    </source>
</evidence>
<name>A0A9Q0CAG3_9POAL</name>
<keyword evidence="6" id="KW-0328">Glycosyltransferase</keyword>
<evidence type="ECO:0000256" key="3">
    <source>
        <dbReference type="ARBA" id="ARBA00010600"/>
    </source>
</evidence>
<keyword evidence="17" id="KW-1185">Reference proteome</keyword>
<keyword evidence="7" id="KW-0808">Transferase</keyword>
<feature type="transmembrane region" description="Helical" evidence="14">
    <location>
        <begin position="302"/>
        <end position="318"/>
    </location>
</feature>
<evidence type="ECO:0000256" key="13">
    <source>
        <dbReference type="ARBA" id="ARBA00048064"/>
    </source>
</evidence>
<protein>
    <recommendedName>
        <fullName evidence="5">Dol-P-Glc:Glc(2)Man(9)GlcNAc(2)-PP-Dol alpha-1,2-glucosyltransferase</fullName>
        <ecNumber evidence="4">2.4.1.256</ecNumber>
    </recommendedName>
</protein>
<feature type="transmembrane region" description="Helical" evidence="14">
    <location>
        <begin position="339"/>
        <end position="363"/>
    </location>
</feature>
<feature type="chain" id="PRO_5040184926" description="Dol-P-Glc:Glc(2)Man(9)GlcNAc(2)-PP-Dol alpha-1,2-glucosyltransferase" evidence="15">
    <location>
        <begin position="27"/>
        <end position="534"/>
    </location>
</feature>
<gene>
    <name evidence="16" type="ORF">LUZ63_014461</name>
</gene>
<evidence type="ECO:0000256" key="11">
    <source>
        <dbReference type="ARBA" id="ARBA00023136"/>
    </source>
</evidence>
<keyword evidence="8 14" id="KW-0812">Transmembrane</keyword>
<dbReference type="PIRSF" id="PIRSF028810">
    <property type="entry name" value="Alpha1_2_glucosyltferase_Alg10"/>
    <property type="match status" value="1"/>
</dbReference>
<accession>A0A9Q0CAG3</accession>
<dbReference type="PANTHER" id="PTHR12989">
    <property type="entry name" value="ALPHA-1,2-GLUCOSYLTRANSFERASE ALG10"/>
    <property type="match status" value="1"/>
</dbReference>
<dbReference type="GO" id="GO:0106073">
    <property type="term" value="F:dolichyl pyrophosphate Glc2Man9GlcNAc2 alpha-1,2-glucosyltransferase activity"/>
    <property type="evidence" value="ECO:0007669"/>
    <property type="project" value="UniProtKB-EC"/>
</dbReference>
<reference evidence="16" key="1">
    <citation type="journal article" date="2022" name="Cell">
        <title>Repeat-based holocentromeres influence genome architecture and karyotype evolution.</title>
        <authorList>
            <person name="Hofstatter P.G."/>
            <person name="Thangavel G."/>
            <person name="Lux T."/>
            <person name="Neumann P."/>
            <person name="Vondrak T."/>
            <person name="Novak P."/>
            <person name="Zhang M."/>
            <person name="Costa L."/>
            <person name="Castellani M."/>
            <person name="Scott A."/>
            <person name="Toegelov H."/>
            <person name="Fuchs J."/>
            <person name="Mata-Sucre Y."/>
            <person name="Dias Y."/>
            <person name="Vanzela A.L.L."/>
            <person name="Huettel B."/>
            <person name="Almeida C.C.S."/>
            <person name="Simkova H."/>
            <person name="Souza G."/>
            <person name="Pedrosa-Harand A."/>
            <person name="Macas J."/>
            <person name="Mayer K.F.X."/>
            <person name="Houben A."/>
            <person name="Marques A."/>
        </authorList>
    </citation>
    <scope>NUCLEOTIDE SEQUENCE</scope>
    <source>
        <strain evidence="16">RhyBre1mFocal</strain>
    </source>
</reference>
<evidence type="ECO:0000256" key="2">
    <source>
        <dbReference type="ARBA" id="ARBA00004922"/>
    </source>
</evidence>
<feature type="transmembrane region" description="Helical" evidence="14">
    <location>
        <begin position="497"/>
        <end position="518"/>
    </location>
</feature>
<evidence type="ECO:0000256" key="15">
    <source>
        <dbReference type="SAM" id="SignalP"/>
    </source>
</evidence>
<evidence type="ECO:0000256" key="10">
    <source>
        <dbReference type="ARBA" id="ARBA00022989"/>
    </source>
</evidence>
<dbReference type="GO" id="GO:0006488">
    <property type="term" value="P:dolichol-linked oligosaccharide biosynthetic process"/>
    <property type="evidence" value="ECO:0007669"/>
    <property type="project" value="InterPro"/>
</dbReference>
<comment type="similarity">
    <text evidence="3">Belongs to the ALG10 glucosyltransferase family.</text>
</comment>
<keyword evidence="9" id="KW-0256">Endoplasmic reticulum</keyword>
<feature type="transmembrane region" description="Helical" evidence="14">
    <location>
        <begin position="455"/>
        <end position="476"/>
    </location>
</feature>
<keyword evidence="10 14" id="KW-1133">Transmembrane helix</keyword>
<comment type="pathway">
    <text evidence="2">Protein modification; protein glycosylation.</text>
</comment>
<feature type="transmembrane region" description="Helical" evidence="14">
    <location>
        <begin position="429"/>
        <end position="449"/>
    </location>
</feature>
<dbReference type="AlphaFoldDB" id="A0A9Q0CAG3"/>
<dbReference type="EC" id="2.4.1.256" evidence="4"/>
<evidence type="ECO:0000256" key="7">
    <source>
        <dbReference type="ARBA" id="ARBA00022679"/>
    </source>
</evidence>